<feature type="domain" description="N-acetyltransferase" evidence="1">
    <location>
        <begin position="15"/>
        <end position="101"/>
    </location>
</feature>
<gene>
    <name evidence="2" type="ORF">SAMN05444583_102262</name>
</gene>
<dbReference type="EMBL" id="FOAW01000002">
    <property type="protein sequence ID" value="SEK55044.1"/>
    <property type="molecule type" value="Genomic_DNA"/>
</dbReference>
<evidence type="ECO:0000313" key="3">
    <source>
        <dbReference type="Proteomes" id="UP000198677"/>
    </source>
</evidence>
<dbReference type="RefSeq" id="WP_072751161.1">
    <property type="nucleotide sequence ID" value="NZ_FOAW01000002.1"/>
</dbReference>
<reference evidence="3" key="1">
    <citation type="submission" date="2016-10" db="EMBL/GenBank/DDBJ databases">
        <authorList>
            <person name="Varghese N."/>
            <person name="Submissions S."/>
        </authorList>
    </citation>
    <scope>NUCLEOTIDE SEQUENCE [LARGE SCALE GENOMIC DNA]</scope>
    <source>
        <strain evidence="3">DSM 44675</strain>
    </source>
</reference>
<evidence type="ECO:0000259" key="1">
    <source>
        <dbReference type="PROSITE" id="PS51729"/>
    </source>
</evidence>
<dbReference type="SUPFAM" id="SSF55729">
    <property type="entry name" value="Acyl-CoA N-acyltransferases (Nat)"/>
    <property type="match status" value="1"/>
</dbReference>
<name>A0A1H7HY52_9NOCA</name>
<dbReference type="AlphaFoldDB" id="A0A1H7HY52"/>
<keyword evidence="3" id="KW-1185">Reference proteome</keyword>
<dbReference type="InterPro" id="IPR016181">
    <property type="entry name" value="Acyl_CoA_acyltransferase"/>
</dbReference>
<dbReference type="PANTHER" id="PTHR31435:SF10">
    <property type="entry name" value="BSR4717 PROTEIN"/>
    <property type="match status" value="1"/>
</dbReference>
<dbReference type="Proteomes" id="UP000198677">
    <property type="component" value="Unassembled WGS sequence"/>
</dbReference>
<dbReference type="PROSITE" id="PS51729">
    <property type="entry name" value="GNAT_YJDJ"/>
    <property type="match status" value="1"/>
</dbReference>
<dbReference type="Gene3D" id="3.40.630.30">
    <property type="match status" value="1"/>
</dbReference>
<dbReference type="InterPro" id="IPR045057">
    <property type="entry name" value="Gcn5-rel_NAT"/>
</dbReference>
<sequence length="116" mass="12881">MTDEHVAGEQAPAVLDSPALHRYEVRLGTELAGFTEYLDRDTQRIFFHTEIGEQYGGRGLASLLIHDALAETVRDGKRIVPICPFVAGYLEKHDDFAAEVDQVTPEARQAVRDSQA</sequence>
<dbReference type="Pfam" id="PF14542">
    <property type="entry name" value="Acetyltransf_CG"/>
    <property type="match status" value="1"/>
</dbReference>
<proteinExistence type="predicted"/>
<dbReference type="OrthoDB" id="5405911at2"/>
<evidence type="ECO:0000313" key="2">
    <source>
        <dbReference type="EMBL" id="SEK55044.1"/>
    </source>
</evidence>
<protein>
    <recommendedName>
        <fullName evidence="1">N-acetyltransferase domain-containing protein</fullName>
    </recommendedName>
</protein>
<dbReference type="InterPro" id="IPR031165">
    <property type="entry name" value="GNAT_YJDJ"/>
</dbReference>
<accession>A0A1H7HY52</accession>
<dbReference type="PANTHER" id="PTHR31435">
    <property type="entry name" value="PROTEIN NATD1"/>
    <property type="match status" value="1"/>
</dbReference>
<organism evidence="2 3">
    <name type="scientific">Rhodococcus maanshanensis</name>
    <dbReference type="NCBI Taxonomy" id="183556"/>
    <lineage>
        <taxon>Bacteria</taxon>
        <taxon>Bacillati</taxon>
        <taxon>Actinomycetota</taxon>
        <taxon>Actinomycetes</taxon>
        <taxon>Mycobacteriales</taxon>
        <taxon>Nocardiaceae</taxon>
        <taxon>Rhodococcus</taxon>
    </lineage>
</organism>